<comment type="caution">
    <text evidence="1">The sequence shown here is derived from an EMBL/GenBank/DDBJ whole genome shotgun (WGS) entry which is preliminary data.</text>
</comment>
<dbReference type="PANTHER" id="PTHR47381:SF3">
    <property type="entry name" value="ALPHA_BETA-HYDROLASES SUPERFAMILY PROTEIN"/>
    <property type="match status" value="1"/>
</dbReference>
<proteinExistence type="predicted"/>
<dbReference type="GO" id="GO:0016787">
    <property type="term" value="F:hydrolase activity"/>
    <property type="evidence" value="ECO:0007669"/>
    <property type="project" value="UniProtKB-KW"/>
</dbReference>
<dbReference type="OrthoDB" id="2152248at2759"/>
<keyword evidence="1" id="KW-0378">Hydrolase</keyword>
<dbReference type="PANTHER" id="PTHR47381">
    <property type="entry name" value="ALPHA/BETA-HYDROLASES SUPERFAMILY PROTEIN"/>
    <property type="match status" value="1"/>
</dbReference>
<dbReference type="SUPFAM" id="SSF53474">
    <property type="entry name" value="alpha/beta-Hydrolases"/>
    <property type="match status" value="1"/>
</dbReference>
<accession>A0A433D7H8</accession>
<dbReference type="EMBL" id="RBNI01005332">
    <property type="protein sequence ID" value="RUP46814.1"/>
    <property type="molecule type" value="Genomic_DNA"/>
</dbReference>
<dbReference type="Gene3D" id="3.40.50.1820">
    <property type="entry name" value="alpha/beta hydrolase"/>
    <property type="match status" value="1"/>
</dbReference>
<reference evidence="1 2" key="1">
    <citation type="journal article" date="2018" name="New Phytol.">
        <title>Phylogenomics of Endogonaceae and evolution of mycorrhizas within Mucoromycota.</title>
        <authorList>
            <person name="Chang Y."/>
            <person name="Desiro A."/>
            <person name="Na H."/>
            <person name="Sandor L."/>
            <person name="Lipzen A."/>
            <person name="Clum A."/>
            <person name="Barry K."/>
            <person name="Grigoriev I.V."/>
            <person name="Martin F.M."/>
            <person name="Stajich J.E."/>
            <person name="Smith M.E."/>
            <person name="Bonito G."/>
            <person name="Spatafora J.W."/>
        </authorList>
    </citation>
    <scope>NUCLEOTIDE SEQUENCE [LARGE SCALE GENOMIC DNA]</scope>
    <source>
        <strain evidence="1 2">GMNB39</strain>
    </source>
</reference>
<evidence type="ECO:0000313" key="1">
    <source>
        <dbReference type="EMBL" id="RUP46814.1"/>
    </source>
</evidence>
<dbReference type="Proteomes" id="UP000268093">
    <property type="component" value="Unassembled WGS sequence"/>
</dbReference>
<name>A0A433D7H8_9FUNG</name>
<protein>
    <submittedName>
        <fullName evidence="1">Alpha/Beta hydrolase protein</fullName>
    </submittedName>
</protein>
<dbReference type="InterPro" id="IPR029058">
    <property type="entry name" value="AB_hydrolase_fold"/>
</dbReference>
<dbReference type="AlphaFoldDB" id="A0A433D7H8"/>
<evidence type="ECO:0000313" key="2">
    <source>
        <dbReference type="Proteomes" id="UP000268093"/>
    </source>
</evidence>
<keyword evidence="2" id="KW-1185">Reference proteome</keyword>
<organism evidence="1 2">
    <name type="scientific">Jimgerdemannia flammicorona</name>
    <dbReference type="NCBI Taxonomy" id="994334"/>
    <lineage>
        <taxon>Eukaryota</taxon>
        <taxon>Fungi</taxon>
        <taxon>Fungi incertae sedis</taxon>
        <taxon>Mucoromycota</taxon>
        <taxon>Mucoromycotina</taxon>
        <taxon>Endogonomycetes</taxon>
        <taxon>Endogonales</taxon>
        <taxon>Endogonaceae</taxon>
        <taxon>Jimgerdemannia</taxon>
    </lineage>
</organism>
<sequence>MASSQQPRYLKYAPLSLDEISQISKTELLVAGIRLNVFALDQWKSNSAKRTVSVLFMLHGRRGTADTIDSLCYRLASLNNSASRSKYRDDCNYNHLIVISFDHVNHGTRLVNEKANLTWAENNTTHAMDMWSTQHGTARDVSNLIDVLPAYLFPNQDMDIVTKWGVCGISLGGHSAFLALAADSRITVGIPIIGSASYTTLITHRAKTSNIPLASPYLPTHFLATLSNLDAAVQPASRFRGKRILVLNGGNDNLVPAAHNERFLQGLREEGFTDDIVRVRVVEGAGHEVVEEMVEELEIWVGKWLVESWDGKGRSDSGTLAAKL</sequence>
<gene>
    <name evidence="1" type="ORF">BC936DRAFT_146495</name>
</gene>